<reference evidence="4 5" key="1">
    <citation type="submission" date="2018-06" db="EMBL/GenBank/DDBJ databases">
        <title>Draft genome sequence of Modestobacter versicolor CP153-2.</title>
        <authorList>
            <person name="Gundlapally S.R."/>
        </authorList>
    </citation>
    <scope>NUCLEOTIDE SEQUENCE [LARGE SCALE GENOMIC DNA]</scope>
    <source>
        <strain evidence="4 5">CP153-2</strain>
    </source>
</reference>
<evidence type="ECO:0000313" key="3">
    <source>
        <dbReference type="EMBL" id="MBB3674336.1"/>
    </source>
</evidence>
<evidence type="ECO:0000313" key="4">
    <source>
        <dbReference type="EMBL" id="PZA23126.1"/>
    </source>
</evidence>
<comment type="caution">
    <text evidence="4">The sequence shown here is derived from an EMBL/GenBank/DDBJ whole genome shotgun (WGS) entry which is preliminary data.</text>
</comment>
<evidence type="ECO:0000259" key="2">
    <source>
        <dbReference type="SMART" id="SM00894"/>
    </source>
</evidence>
<sequence length="137" mass="12972">MRLRSTAAASVLIGAALSIGFTSTANAADLNCSDFATQADAQAAFNATPGDPNGLDRDGDGIACETLPGGAGAQAVSEDTTVLGAAQVSARPAGAVAAGDGSASADGSTLPYVLGGLAFAGAGGAALAARRSSRTTA</sequence>
<dbReference type="OrthoDB" id="5681216at2"/>
<dbReference type="Proteomes" id="UP000580718">
    <property type="component" value="Unassembled WGS sequence"/>
</dbReference>
<dbReference type="EMBL" id="JACIBU010000001">
    <property type="protein sequence ID" value="MBB3674336.1"/>
    <property type="molecule type" value="Genomic_DNA"/>
</dbReference>
<evidence type="ECO:0000313" key="5">
    <source>
        <dbReference type="Proteomes" id="UP000247602"/>
    </source>
</evidence>
<keyword evidence="5" id="KW-1185">Reference proteome</keyword>
<dbReference type="RefSeq" id="WP_110550639.1">
    <property type="nucleotide sequence ID" value="NZ_JACIBU010000001.1"/>
</dbReference>
<proteinExistence type="predicted"/>
<evidence type="ECO:0000256" key="1">
    <source>
        <dbReference type="SAM" id="SignalP"/>
    </source>
</evidence>
<organism evidence="4 5">
    <name type="scientific">Modestobacter versicolor</name>
    <dbReference type="NCBI Taxonomy" id="429133"/>
    <lineage>
        <taxon>Bacteria</taxon>
        <taxon>Bacillati</taxon>
        <taxon>Actinomycetota</taxon>
        <taxon>Actinomycetes</taxon>
        <taxon>Geodermatophilales</taxon>
        <taxon>Geodermatophilaceae</taxon>
        <taxon>Modestobacter</taxon>
    </lineage>
</organism>
<dbReference type="SMART" id="SM00894">
    <property type="entry name" value="Excalibur"/>
    <property type="match status" value="1"/>
</dbReference>
<dbReference type="EMBL" id="QKNV01000012">
    <property type="protein sequence ID" value="PZA23126.1"/>
    <property type="molecule type" value="Genomic_DNA"/>
</dbReference>
<protein>
    <recommendedName>
        <fullName evidence="2">Excalibur calcium-binding domain-containing protein</fullName>
    </recommendedName>
</protein>
<gene>
    <name evidence="4" type="ORF">DMO24_01755</name>
    <name evidence="3" type="ORF">FHX36_000071</name>
</gene>
<feature type="domain" description="Excalibur calcium-binding" evidence="2">
    <location>
        <begin position="28"/>
        <end position="65"/>
    </location>
</feature>
<feature type="signal peptide" evidence="1">
    <location>
        <begin position="1"/>
        <end position="27"/>
    </location>
</feature>
<reference evidence="3 6" key="2">
    <citation type="submission" date="2020-08" db="EMBL/GenBank/DDBJ databases">
        <title>Sequencing the genomes of 1000 actinobacteria strains.</title>
        <authorList>
            <person name="Klenk H.-P."/>
        </authorList>
    </citation>
    <scope>NUCLEOTIDE SEQUENCE [LARGE SCALE GENOMIC DNA]</scope>
    <source>
        <strain evidence="3 6">DSM 16678</strain>
    </source>
</reference>
<feature type="chain" id="PRO_5033777842" description="Excalibur calcium-binding domain-containing protein" evidence="1">
    <location>
        <begin position="28"/>
        <end position="137"/>
    </location>
</feature>
<dbReference type="Proteomes" id="UP000247602">
    <property type="component" value="Unassembled WGS sequence"/>
</dbReference>
<name>A0A323VJU3_9ACTN</name>
<accession>A0A323VJU3</accession>
<dbReference type="InterPro" id="IPR008613">
    <property type="entry name" value="Excalibur_Ca-bd_domain"/>
</dbReference>
<dbReference type="Pfam" id="PF05901">
    <property type="entry name" value="Excalibur"/>
    <property type="match status" value="1"/>
</dbReference>
<dbReference type="AlphaFoldDB" id="A0A323VJU3"/>
<evidence type="ECO:0000313" key="6">
    <source>
        <dbReference type="Proteomes" id="UP000580718"/>
    </source>
</evidence>
<keyword evidence="1" id="KW-0732">Signal</keyword>